<dbReference type="GO" id="GO:0000287">
    <property type="term" value="F:magnesium ion binding"/>
    <property type="evidence" value="ECO:0007669"/>
    <property type="project" value="InterPro"/>
</dbReference>
<organism evidence="4 5">
    <name type="scientific">Candidatus Kaiserbacteria bacterium RIFOXYB1_FULL_46_14</name>
    <dbReference type="NCBI Taxonomy" id="1798531"/>
    <lineage>
        <taxon>Bacteria</taxon>
        <taxon>Candidatus Kaiseribacteriota</taxon>
    </lineage>
</organism>
<dbReference type="AlphaFoldDB" id="A0A1F6FI25"/>
<dbReference type="GO" id="GO:0050660">
    <property type="term" value="F:flavin adenine dinucleotide binding"/>
    <property type="evidence" value="ECO:0007669"/>
    <property type="project" value="TreeGrafter"/>
</dbReference>
<evidence type="ECO:0000259" key="2">
    <source>
        <dbReference type="Pfam" id="PF00205"/>
    </source>
</evidence>
<dbReference type="SUPFAM" id="SSF52518">
    <property type="entry name" value="Thiamin diphosphate-binding fold (THDP-binding)"/>
    <property type="match status" value="1"/>
</dbReference>
<dbReference type="InterPro" id="IPR029035">
    <property type="entry name" value="DHS-like_NAD/FAD-binding_dom"/>
</dbReference>
<evidence type="ECO:0000259" key="3">
    <source>
        <dbReference type="Pfam" id="PF02776"/>
    </source>
</evidence>
<dbReference type="CDD" id="cd07035">
    <property type="entry name" value="TPP_PYR_POX_like"/>
    <property type="match status" value="1"/>
</dbReference>
<dbReference type="InterPro" id="IPR012000">
    <property type="entry name" value="Thiamin_PyroP_enz_cen_dom"/>
</dbReference>
<accession>A0A1F6FI25</accession>
<dbReference type="Gene3D" id="3.40.50.1220">
    <property type="entry name" value="TPP-binding domain"/>
    <property type="match status" value="1"/>
</dbReference>
<protein>
    <recommendedName>
        <fullName evidence="6">Acetolactate synthase</fullName>
    </recommendedName>
</protein>
<feature type="domain" description="Thiamine pyrophosphate enzyme N-terminal TPP-binding" evidence="3">
    <location>
        <begin position="5"/>
        <end position="109"/>
    </location>
</feature>
<dbReference type="InterPro" id="IPR012001">
    <property type="entry name" value="Thiamin_PyroP_enz_TPP-bd_dom"/>
</dbReference>
<dbReference type="GO" id="GO:0030976">
    <property type="term" value="F:thiamine pyrophosphate binding"/>
    <property type="evidence" value="ECO:0007669"/>
    <property type="project" value="InterPro"/>
</dbReference>
<dbReference type="Pfam" id="PF00205">
    <property type="entry name" value="TPP_enzyme_M"/>
    <property type="match status" value="1"/>
</dbReference>
<dbReference type="InterPro" id="IPR045229">
    <property type="entry name" value="TPP_enz"/>
</dbReference>
<sequence>MNKVKVADYIADYIASLGVKHVFLIPGGANVSMVDSISKHQDLKHVCNHHEQAAAMAAEAYGRVGGNIGVCVTTVGPAATNAVTGIMGAWTDSIATLYLCGQVKREVMMTDGLRQMGVQEINIVDIARPITKYCEIVSDPNDIKYHLEKALYLAKTGRPGPVLLDIPSDVQTAEVDLDSIRTFNPEDEGLTIEVPSELESQITELLTLLKNAKKPVIFAGHGIRLAGADQEFLKLVEKLNVPILTSMSAHDLIPTDHPLFVGRPGVFGDRAGNFAIQNADLLISIGARHHLWNIGYNYKEFAKNAKKVVIDIDKNELKKKTVIPDIAINCDAKTFIEALLKVAKPKQDISEWIARGIGWKKKYPVVLPSYKEEKGFVNSYYFTDVLSDALKEGDIIMTG</sequence>
<dbReference type="GO" id="GO:0005948">
    <property type="term" value="C:acetolactate synthase complex"/>
    <property type="evidence" value="ECO:0007669"/>
    <property type="project" value="TreeGrafter"/>
</dbReference>
<evidence type="ECO:0008006" key="6">
    <source>
        <dbReference type="Google" id="ProtNLM"/>
    </source>
</evidence>
<dbReference type="Pfam" id="PF02776">
    <property type="entry name" value="TPP_enzyme_N"/>
    <property type="match status" value="1"/>
</dbReference>
<evidence type="ECO:0000256" key="1">
    <source>
        <dbReference type="ARBA" id="ARBA00007812"/>
    </source>
</evidence>
<feature type="non-terminal residue" evidence="4">
    <location>
        <position position="399"/>
    </location>
</feature>
<proteinExistence type="inferred from homology"/>
<dbReference type="GO" id="GO:0009097">
    <property type="term" value="P:isoleucine biosynthetic process"/>
    <property type="evidence" value="ECO:0007669"/>
    <property type="project" value="TreeGrafter"/>
</dbReference>
<feature type="domain" description="Thiamine pyrophosphate enzyme central" evidence="2">
    <location>
        <begin position="202"/>
        <end position="339"/>
    </location>
</feature>
<dbReference type="FunFam" id="3.40.50.970:FF:000007">
    <property type="entry name" value="Acetolactate synthase"/>
    <property type="match status" value="1"/>
</dbReference>
<evidence type="ECO:0000313" key="4">
    <source>
        <dbReference type="EMBL" id="OGG85506.1"/>
    </source>
</evidence>
<dbReference type="Gene3D" id="3.40.50.970">
    <property type="match status" value="1"/>
</dbReference>
<dbReference type="GO" id="GO:0003984">
    <property type="term" value="F:acetolactate synthase activity"/>
    <property type="evidence" value="ECO:0007669"/>
    <property type="project" value="TreeGrafter"/>
</dbReference>
<dbReference type="GO" id="GO:0009099">
    <property type="term" value="P:L-valine biosynthetic process"/>
    <property type="evidence" value="ECO:0007669"/>
    <property type="project" value="TreeGrafter"/>
</dbReference>
<evidence type="ECO:0000313" key="5">
    <source>
        <dbReference type="Proteomes" id="UP000177395"/>
    </source>
</evidence>
<comment type="similarity">
    <text evidence="1">Belongs to the TPP enzyme family.</text>
</comment>
<dbReference type="InterPro" id="IPR029061">
    <property type="entry name" value="THDP-binding"/>
</dbReference>
<gene>
    <name evidence="4" type="ORF">A2392_03400</name>
</gene>
<dbReference type="SUPFAM" id="SSF52467">
    <property type="entry name" value="DHS-like NAD/FAD-binding domain"/>
    <property type="match status" value="1"/>
</dbReference>
<dbReference type="Proteomes" id="UP000177395">
    <property type="component" value="Unassembled WGS sequence"/>
</dbReference>
<dbReference type="PANTHER" id="PTHR18968:SF142">
    <property type="entry name" value="ACETOLACTATE SYNTHASE"/>
    <property type="match status" value="1"/>
</dbReference>
<name>A0A1F6FI25_9BACT</name>
<comment type="caution">
    <text evidence="4">The sequence shown here is derived from an EMBL/GenBank/DDBJ whole genome shotgun (WGS) entry which is preliminary data.</text>
</comment>
<dbReference type="PANTHER" id="PTHR18968">
    <property type="entry name" value="THIAMINE PYROPHOSPHATE ENZYMES"/>
    <property type="match status" value="1"/>
</dbReference>
<dbReference type="EMBL" id="MFMS01000007">
    <property type="protein sequence ID" value="OGG85506.1"/>
    <property type="molecule type" value="Genomic_DNA"/>
</dbReference>
<reference evidence="4 5" key="1">
    <citation type="journal article" date="2016" name="Nat. Commun.">
        <title>Thousands of microbial genomes shed light on interconnected biogeochemical processes in an aquifer system.</title>
        <authorList>
            <person name="Anantharaman K."/>
            <person name="Brown C.T."/>
            <person name="Hug L.A."/>
            <person name="Sharon I."/>
            <person name="Castelle C.J."/>
            <person name="Probst A.J."/>
            <person name="Thomas B.C."/>
            <person name="Singh A."/>
            <person name="Wilkins M.J."/>
            <person name="Karaoz U."/>
            <person name="Brodie E.L."/>
            <person name="Williams K.H."/>
            <person name="Hubbard S.S."/>
            <person name="Banfield J.F."/>
        </authorList>
    </citation>
    <scope>NUCLEOTIDE SEQUENCE [LARGE SCALE GENOMIC DNA]</scope>
</reference>
<dbReference type="STRING" id="1798531.A2392_03400"/>